<evidence type="ECO:0000313" key="9">
    <source>
        <dbReference type="EMBL" id="AJF05882.1"/>
    </source>
</evidence>
<comment type="similarity">
    <text evidence="1 7">Belongs to the class-II aminoacyl-tRNA synthetase family.</text>
</comment>
<evidence type="ECO:0000313" key="10">
    <source>
        <dbReference type="Proteomes" id="UP000035036"/>
    </source>
</evidence>
<sequence>MDFDESSLPRTRVRDALSSHARPGACLVKGWVRTVRAGKNVAFLAVNDGSCLDSLQAVVDSSLQNYPEIRKIGTGACIAVRGELVPSPAQGQAMELQVQQLEILGEADPQYPLQKKRHSFEYLRSIAHLRVRSNTFGAVFRMRSALSFAVHQFFRERGFLYVHTPIITANDCEGAGEMFRVTTLDPQAPPLNNGRIDWSQDFFGERTGLTVSGQLQGESFATAFSDIYTFGPTFRAENSNTSRHAAEFWMIEPEMAFADLTENCRVAADFLRYLCQFSLEECADDLKFFDARIEKGLIDKLENLADAEFATLSYTDAVKELQACGEQFEFPVEWGCDLQSEHERFLTEKIVDGPLFVTDYPRQIKAFYMRSNDDGKTVAAMDCLVPRVGEIIGGSQREERHDVLVQRMIEAGIAPESLGWFLDLRRWGSCPHAGFGLGFERFLMYVTGMSNIRDVIPFPRTTGNAAF</sequence>
<dbReference type="AlphaFoldDB" id="A0A0B5FCH6"/>
<dbReference type="Pfam" id="PF01336">
    <property type="entry name" value="tRNA_anti-codon"/>
    <property type="match status" value="1"/>
</dbReference>
<evidence type="ECO:0000259" key="8">
    <source>
        <dbReference type="PROSITE" id="PS50862"/>
    </source>
</evidence>
<dbReference type="InterPro" id="IPR045864">
    <property type="entry name" value="aa-tRNA-synth_II/BPL/LPL"/>
</dbReference>
<dbReference type="RefSeq" id="WP_040199285.1">
    <property type="nucleotide sequence ID" value="NZ_CP010311.1"/>
</dbReference>
<dbReference type="HOGENOM" id="CLU_004553_2_0_7"/>
<evidence type="ECO:0000256" key="6">
    <source>
        <dbReference type="ARBA" id="ARBA00023146"/>
    </source>
</evidence>
<dbReference type="Gene3D" id="2.40.50.140">
    <property type="entry name" value="Nucleic acid-binding proteins"/>
    <property type="match status" value="1"/>
</dbReference>
<accession>A0A0B5FCH6</accession>
<dbReference type="GO" id="GO:0005737">
    <property type="term" value="C:cytoplasm"/>
    <property type="evidence" value="ECO:0007669"/>
    <property type="project" value="UniProtKB-SubCell"/>
</dbReference>
<dbReference type="OrthoDB" id="9802326at2"/>
<dbReference type="CDD" id="cd00776">
    <property type="entry name" value="AsxRS_core"/>
    <property type="match status" value="1"/>
</dbReference>
<protein>
    <recommendedName>
        <fullName evidence="7">Asparagine--tRNA ligase</fullName>
        <ecNumber evidence="7">6.1.1.22</ecNumber>
    </recommendedName>
    <alternativeName>
        <fullName evidence="7">Asparaginyl-tRNA synthetase</fullName>
        <shortName evidence="7">AsnRS</shortName>
    </alternativeName>
</protein>
<comment type="catalytic activity">
    <reaction evidence="7">
        <text>tRNA(Asn) + L-asparagine + ATP = L-asparaginyl-tRNA(Asn) + AMP + diphosphate + H(+)</text>
        <dbReference type="Rhea" id="RHEA:11180"/>
        <dbReference type="Rhea" id="RHEA-COMP:9659"/>
        <dbReference type="Rhea" id="RHEA-COMP:9674"/>
        <dbReference type="ChEBI" id="CHEBI:15378"/>
        <dbReference type="ChEBI" id="CHEBI:30616"/>
        <dbReference type="ChEBI" id="CHEBI:33019"/>
        <dbReference type="ChEBI" id="CHEBI:58048"/>
        <dbReference type="ChEBI" id="CHEBI:78442"/>
        <dbReference type="ChEBI" id="CHEBI:78515"/>
        <dbReference type="ChEBI" id="CHEBI:456215"/>
        <dbReference type="EC" id="6.1.1.22"/>
    </reaction>
</comment>
<keyword evidence="2 7" id="KW-0436">Ligase</keyword>
<dbReference type="InterPro" id="IPR004365">
    <property type="entry name" value="NA-bd_OB_tRNA"/>
</dbReference>
<dbReference type="SUPFAM" id="SSF50249">
    <property type="entry name" value="Nucleic acid-binding proteins"/>
    <property type="match status" value="1"/>
</dbReference>
<dbReference type="InterPro" id="IPR004364">
    <property type="entry name" value="Aa-tRNA-synt_II"/>
</dbReference>
<feature type="domain" description="Aminoacyl-transfer RNA synthetases class-II family profile" evidence="8">
    <location>
        <begin position="140"/>
        <end position="457"/>
    </location>
</feature>
<dbReference type="Proteomes" id="UP000035036">
    <property type="component" value="Chromosome"/>
</dbReference>
<dbReference type="EMBL" id="CP010311">
    <property type="protein sequence ID" value="AJF05882.1"/>
    <property type="molecule type" value="Genomic_DNA"/>
</dbReference>
<dbReference type="GO" id="GO:0004816">
    <property type="term" value="F:asparagine-tRNA ligase activity"/>
    <property type="evidence" value="ECO:0007669"/>
    <property type="project" value="UniProtKB-UniRule"/>
</dbReference>
<gene>
    <name evidence="7" type="primary">asnS</name>
    <name evidence="9" type="ORF">GSUB_03940</name>
</gene>
<dbReference type="STRING" id="483547.GSUB_03940"/>
<dbReference type="InterPro" id="IPR002312">
    <property type="entry name" value="Asp/Asn-tRNA-synth_IIb"/>
</dbReference>
<dbReference type="InterPro" id="IPR012340">
    <property type="entry name" value="NA-bd_OB-fold"/>
</dbReference>
<comment type="subcellular location">
    <subcellularLocation>
        <location evidence="7">Cytoplasm</location>
    </subcellularLocation>
</comment>
<dbReference type="PANTHER" id="PTHR22594:SF34">
    <property type="entry name" value="ASPARAGINE--TRNA LIGASE, MITOCHONDRIAL-RELATED"/>
    <property type="match status" value="1"/>
</dbReference>
<dbReference type="InterPro" id="IPR004522">
    <property type="entry name" value="Asn-tRNA-ligase"/>
</dbReference>
<dbReference type="CDD" id="cd04318">
    <property type="entry name" value="EcAsnRS_like_N"/>
    <property type="match status" value="1"/>
</dbReference>
<keyword evidence="6 7" id="KW-0030">Aminoacyl-tRNA synthetase</keyword>
<evidence type="ECO:0000256" key="3">
    <source>
        <dbReference type="ARBA" id="ARBA00022741"/>
    </source>
</evidence>
<dbReference type="FunFam" id="3.30.930.10:FF:000016">
    <property type="entry name" value="Asparagine--tRNA ligase"/>
    <property type="match status" value="1"/>
</dbReference>
<dbReference type="GO" id="GO:0003676">
    <property type="term" value="F:nucleic acid binding"/>
    <property type="evidence" value="ECO:0007669"/>
    <property type="project" value="InterPro"/>
</dbReference>
<keyword evidence="3 7" id="KW-0547">Nucleotide-binding</keyword>
<dbReference type="Gene3D" id="3.30.930.10">
    <property type="entry name" value="Bira Bifunctional Protein, Domain 2"/>
    <property type="match status" value="1"/>
</dbReference>
<dbReference type="PANTHER" id="PTHR22594">
    <property type="entry name" value="ASPARTYL/LYSYL-TRNA SYNTHETASE"/>
    <property type="match status" value="1"/>
</dbReference>
<evidence type="ECO:0000256" key="5">
    <source>
        <dbReference type="ARBA" id="ARBA00022917"/>
    </source>
</evidence>
<name>A0A0B5FCH6_9BACT</name>
<dbReference type="GO" id="GO:0006421">
    <property type="term" value="P:asparaginyl-tRNA aminoacylation"/>
    <property type="evidence" value="ECO:0007669"/>
    <property type="project" value="UniProtKB-UniRule"/>
</dbReference>
<dbReference type="HAMAP" id="MF_00534">
    <property type="entry name" value="Asn_tRNA_synth"/>
    <property type="match status" value="1"/>
</dbReference>
<dbReference type="KEGG" id="gsb:GSUB_03940"/>
<dbReference type="GO" id="GO:0005524">
    <property type="term" value="F:ATP binding"/>
    <property type="evidence" value="ECO:0007669"/>
    <property type="project" value="UniProtKB-UniRule"/>
</dbReference>
<comment type="subunit">
    <text evidence="7">Homodimer.</text>
</comment>
<keyword evidence="10" id="KW-1185">Reference proteome</keyword>
<proteinExistence type="inferred from homology"/>
<dbReference type="SUPFAM" id="SSF55681">
    <property type="entry name" value="Class II aaRS and biotin synthetases"/>
    <property type="match status" value="1"/>
</dbReference>
<reference evidence="9 10" key="1">
    <citation type="journal article" date="2015" name="Genome Announc.">
        <title>Genomes of Geoalkalibacter ferrihydriticus Z-0531T and Geoalkalibacter subterraneus Red1T, Two Haloalkaliphilic Metal-Reducing Deltaproteobacteria.</title>
        <authorList>
            <person name="Badalamenti J.P."/>
            <person name="Krajmalnik-Brown R."/>
            <person name="Torres C.I."/>
            <person name="Bond D.R."/>
        </authorList>
    </citation>
    <scope>NUCLEOTIDE SEQUENCE [LARGE SCALE GENOMIC DNA]</scope>
    <source>
        <strain evidence="9 10">Red1</strain>
    </source>
</reference>
<keyword evidence="7" id="KW-0963">Cytoplasm</keyword>
<dbReference type="Pfam" id="PF00152">
    <property type="entry name" value="tRNA-synt_2"/>
    <property type="match status" value="1"/>
</dbReference>
<evidence type="ECO:0000256" key="2">
    <source>
        <dbReference type="ARBA" id="ARBA00022598"/>
    </source>
</evidence>
<dbReference type="PROSITE" id="PS50862">
    <property type="entry name" value="AA_TRNA_LIGASE_II"/>
    <property type="match status" value="1"/>
</dbReference>
<dbReference type="NCBIfam" id="TIGR00457">
    <property type="entry name" value="asnS"/>
    <property type="match status" value="1"/>
</dbReference>
<organism evidence="9 10">
    <name type="scientific">Geoalkalibacter subterraneus</name>
    <dbReference type="NCBI Taxonomy" id="483547"/>
    <lineage>
        <taxon>Bacteria</taxon>
        <taxon>Pseudomonadati</taxon>
        <taxon>Thermodesulfobacteriota</taxon>
        <taxon>Desulfuromonadia</taxon>
        <taxon>Desulfuromonadales</taxon>
        <taxon>Geoalkalibacteraceae</taxon>
        <taxon>Geoalkalibacter</taxon>
    </lineage>
</organism>
<keyword evidence="4 7" id="KW-0067">ATP-binding</keyword>
<evidence type="ECO:0000256" key="1">
    <source>
        <dbReference type="ARBA" id="ARBA00008226"/>
    </source>
</evidence>
<dbReference type="NCBIfam" id="NF003037">
    <property type="entry name" value="PRK03932.1"/>
    <property type="match status" value="1"/>
</dbReference>
<dbReference type="EC" id="6.1.1.22" evidence="7"/>
<dbReference type="PRINTS" id="PR01042">
    <property type="entry name" value="TRNASYNTHASP"/>
</dbReference>
<keyword evidence="5 7" id="KW-0648">Protein biosynthesis</keyword>
<evidence type="ECO:0000256" key="7">
    <source>
        <dbReference type="HAMAP-Rule" id="MF_00534"/>
    </source>
</evidence>
<evidence type="ECO:0000256" key="4">
    <source>
        <dbReference type="ARBA" id="ARBA00022840"/>
    </source>
</evidence>
<dbReference type="InterPro" id="IPR006195">
    <property type="entry name" value="aa-tRNA-synth_II"/>
</dbReference>